<dbReference type="EMBL" id="JAPVER010000020">
    <property type="protein sequence ID" value="MCZ3365529.1"/>
    <property type="molecule type" value="Genomic_DNA"/>
</dbReference>
<evidence type="ECO:0000313" key="3">
    <source>
        <dbReference type="EMBL" id="MCZ3373282.1"/>
    </source>
</evidence>
<gene>
    <name evidence="3" type="ORF">O3H35_11610</name>
    <name evidence="2" type="ORF">O3H54_06500</name>
</gene>
<evidence type="ECO:0000256" key="1">
    <source>
        <dbReference type="SAM" id="MobiDB-lite"/>
    </source>
</evidence>
<feature type="region of interest" description="Disordered" evidence="1">
    <location>
        <begin position="1"/>
        <end position="24"/>
    </location>
</feature>
<reference evidence="3" key="1">
    <citation type="submission" date="2022-12" db="EMBL/GenBank/DDBJ databases">
        <title>Reclassification of two methanogenic archaea species isolated from the Kolyma lowland permafrost.</title>
        <authorList>
            <person name="Trubitsyn V.E."/>
            <person name="Rivkina E.M."/>
            <person name="Shcherbakova V.A."/>
        </authorList>
    </citation>
    <scope>NUCLEOTIDE SEQUENCE</scope>
    <source>
        <strain evidence="2">M2</strain>
        <strain evidence="3">MK4</strain>
    </source>
</reference>
<dbReference type="Proteomes" id="UP001068021">
    <property type="component" value="Unassembled WGS sequence"/>
</dbReference>
<comment type="caution">
    <text evidence="3">The sequence shown here is derived from an EMBL/GenBank/DDBJ whole genome shotgun (WGS) entry which is preliminary data.</text>
</comment>
<dbReference type="InterPro" id="IPR021527">
    <property type="entry name" value="DUF2795"/>
</dbReference>
<name>A0A9E5A290_9EURY</name>
<organism evidence="3">
    <name type="scientific">Methanobacterium veterum</name>
    <dbReference type="NCBI Taxonomy" id="408577"/>
    <lineage>
        <taxon>Archaea</taxon>
        <taxon>Methanobacteriati</taxon>
        <taxon>Methanobacteriota</taxon>
        <taxon>Methanomada group</taxon>
        <taxon>Methanobacteria</taxon>
        <taxon>Methanobacteriales</taxon>
        <taxon>Methanobacteriaceae</taxon>
        <taxon>Methanobacterium</taxon>
    </lineage>
</organism>
<evidence type="ECO:0000313" key="4">
    <source>
        <dbReference type="Proteomes" id="UP001068021"/>
    </source>
</evidence>
<proteinExistence type="predicted"/>
<evidence type="ECO:0000313" key="2">
    <source>
        <dbReference type="EMBL" id="MCZ3365529.1"/>
    </source>
</evidence>
<protein>
    <submittedName>
        <fullName evidence="3">DUF2795 domain-containing protein</fullName>
    </submittedName>
</protein>
<dbReference type="Proteomes" id="UP001074446">
    <property type="component" value="Unassembled WGS sequence"/>
</dbReference>
<dbReference type="EMBL" id="JAPVES010000030">
    <property type="protein sequence ID" value="MCZ3373282.1"/>
    <property type="molecule type" value="Genomic_DNA"/>
</dbReference>
<dbReference type="Pfam" id="PF11387">
    <property type="entry name" value="DUF2795"/>
    <property type="match status" value="1"/>
</dbReference>
<dbReference type="RefSeq" id="WP_084689141.1">
    <property type="nucleotide sequence ID" value="NZ_JAPVER010000020.1"/>
</dbReference>
<dbReference type="AlphaFoldDB" id="A0A9E5A290"/>
<accession>A0A9E5A290</accession>
<keyword evidence="4" id="KW-1185">Reference proteome</keyword>
<sequence>MKALKGMNYPASKQDLVQKAKQNNASQDVIQTIEKLPQDQFNSPTDVQKAWGQGRK</sequence>